<proteinExistence type="predicted"/>
<evidence type="ECO:0000256" key="4">
    <source>
        <dbReference type="SAM" id="MobiDB-lite"/>
    </source>
</evidence>
<dbReference type="InterPro" id="IPR002110">
    <property type="entry name" value="Ankyrin_rpt"/>
</dbReference>
<evidence type="ECO:0000313" key="6">
    <source>
        <dbReference type="Proteomes" id="UP000241890"/>
    </source>
</evidence>
<comment type="caution">
    <text evidence="5">The sequence shown here is derived from an EMBL/GenBank/DDBJ whole genome shotgun (WGS) entry which is preliminary data.</text>
</comment>
<dbReference type="PROSITE" id="PS50088">
    <property type="entry name" value="ANK_REPEAT"/>
    <property type="match status" value="1"/>
</dbReference>
<feature type="region of interest" description="Disordered" evidence="4">
    <location>
        <begin position="284"/>
        <end position="310"/>
    </location>
</feature>
<evidence type="ECO:0000256" key="1">
    <source>
        <dbReference type="ARBA" id="ARBA00022737"/>
    </source>
</evidence>
<evidence type="ECO:0000256" key="3">
    <source>
        <dbReference type="PROSITE-ProRule" id="PRU00023"/>
    </source>
</evidence>
<feature type="compositionally biased region" description="Basic and acidic residues" evidence="4">
    <location>
        <begin position="284"/>
        <end position="303"/>
    </location>
</feature>
<dbReference type="Proteomes" id="UP000241890">
    <property type="component" value="Unassembled WGS sequence"/>
</dbReference>
<dbReference type="Gene3D" id="1.25.40.20">
    <property type="entry name" value="Ankyrin repeat-containing domain"/>
    <property type="match status" value="2"/>
</dbReference>
<accession>A0A2R5GQP5</accession>
<gene>
    <name evidence="5" type="ORF">FCC1311_094212</name>
</gene>
<reference evidence="5 6" key="1">
    <citation type="submission" date="2017-12" db="EMBL/GenBank/DDBJ databases">
        <title>Sequencing, de novo assembly and annotation of complete genome of a new Thraustochytrid species, strain FCC1311.</title>
        <authorList>
            <person name="Sedici K."/>
            <person name="Godart F."/>
            <person name="Aiese Cigliano R."/>
            <person name="Sanseverino W."/>
            <person name="Barakat M."/>
            <person name="Ortet P."/>
            <person name="Marechal E."/>
            <person name="Cagnac O."/>
            <person name="Amato A."/>
        </authorList>
    </citation>
    <scope>NUCLEOTIDE SEQUENCE [LARGE SCALE GENOMIC DNA]</scope>
</reference>
<evidence type="ECO:0000313" key="5">
    <source>
        <dbReference type="EMBL" id="GBG33197.1"/>
    </source>
</evidence>
<name>A0A2R5GQP5_9STRA</name>
<dbReference type="AlphaFoldDB" id="A0A2R5GQP5"/>
<evidence type="ECO:0000256" key="2">
    <source>
        <dbReference type="ARBA" id="ARBA00023043"/>
    </source>
</evidence>
<dbReference type="OrthoDB" id="10249694at2759"/>
<protein>
    <submittedName>
        <fullName evidence="5">Ankyrin repeat domain-containing protein 1</fullName>
    </submittedName>
</protein>
<dbReference type="PANTHER" id="PTHR24198">
    <property type="entry name" value="ANKYRIN REPEAT AND PROTEIN KINASE DOMAIN-CONTAINING PROTEIN"/>
    <property type="match status" value="1"/>
</dbReference>
<dbReference type="PROSITE" id="PS50297">
    <property type="entry name" value="ANK_REP_REGION"/>
    <property type="match status" value="1"/>
</dbReference>
<keyword evidence="1" id="KW-0677">Repeat</keyword>
<dbReference type="Pfam" id="PF00023">
    <property type="entry name" value="Ank"/>
    <property type="match status" value="1"/>
</dbReference>
<organism evidence="5 6">
    <name type="scientific">Hondaea fermentalgiana</name>
    <dbReference type="NCBI Taxonomy" id="2315210"/>
    <lineage>
        <taxon>Eukaryota</taxon>
        <taxon>Sar</taxon>
        <taxon>Stramenopiles</taxon>
        <taxon>Bigyra</taxon>
        <taxon>Labyrinthulomycetes</taxon>
        <taxon>Thraustochytrida</taxon>
        <taxon>Thraustochytriidae</taxon>
        <taxon>Hondaea</taxon>
    </lineage>
</organism>
<dbReference type="EMBL" id="BEYU01000147">
    <property type="protein sequence ID" value="GBG33197.1"/>
    <property type="molecule type" value="Genomic_DNA"/>
</dbReference>
<keyword evidence="2 3" id="KW-0040">ANK repeat</keyword>
<dbReference type="PANTHER" id="PTHR24198:SF194">
    <property type="entry name" value="INVERSIN-A"/>
    <property type="match status" value="1"/>
</dbReference>
<dbReference type="PRINTS" id="PR01415">
    <property type="entry name" value="ANKYRIN"/>
</dbReference>
<keyword evidence="6" id="KW-1185">Reference proteome</keyword>
<dbReference type="SMART" id="SM00248">
    <property type="entry name" value="ANK"/>
    <property type="match status" value="3"/>
</dbReference>
<dbReference type="Pfam" id="PF13637">
    <property type="entry name" value="Ank_4"/>
    <property type="match status" value="1"/>
</dbReference>
<dbReference type="InParanoid" id="A0A2R5GQP5"/>
<dbReference type="InterPro" id="IPR036770">
    <property type="entry name" value="Ankyrin_rpt-contain_sf"/>
</dbReference>
<feature type="repeat" description="ANK" evidence="3">
    <location>
        <begin position="257"/>
        <end position="289"/>
    </location>
</feature>
<dbReference type="SUPFAM" id="SSF48403">
    <property type="entry name" value="Ankyrin repeat"/>
    <property type="match status" value="1"/>
</dbReference>
<sequence>MAARSAEGARLRAAARSNLLGSPAIVYRRDAQRGAGASQDAVEGGVELLAAKVEDVRTEKDMDFKEAVRPWPRKEIDGKTWLLLQLESKIAKESEGFDDFDDDDDDNELVSNIMDHSIVSLETGDVYDITADRKPELKFGVRANVLDPTSIEHIVDPHTGVLRLFGDTVAELVLSLGVPVDSTSTLGETALIQASSAANLDVCKWLVEEGGANARAATRTGTTSLHMAADLGSKDHEEVARLLAGPGKADVNAANAWGLTPLHIAAFRGNLSMVQLLLELGADNSRKDDDGKTPSDYAREDTCYKSPDGTVHYSAEVEQALS</sequence>